<reference evidence="7" key="1">
    <citation type="submission" date="2019-10" db="EMBL/GenBank/DDBJ databases">
        <authorList>
            <person name="Nor Muhammad N."/>
        </authorList>
    </citation>
    <scope>NUCLEOTIDE SEQUENCE</scope>
</reference>
<dbReference type="Gene3D" id="1.20.1250.20">
    <property type="entry name" value="MFS general substrate transporter like domains"/>
    <property type="match status" value="2"/>
</dbReference>
<evidence type="ECO:0000256" key="3">
    <source>
        <dbReference type="ARBA" id="ARBA00022692"/>
    </source>
</evidence>
<proteinExistence type="predicted"/>
<name>A0A5K1JRQ4_9APHY</name>
<gene>
    <name evidence="7" type="primary">I1RDG6</name>
</gene>
<comment type="subcellular location">
    <subcellularLocation>
        <location evidence="1">Membrane</location>
        <topology evidence="1">Multi-pass membrane protein</topology>
    </subcellularLocation>
</comment>
<evidence type="ECO:0000313" key="7">
    <source>
        <dbReference type="EMBL" id="VWO94410.1"/>
    </source>
</evidence>
<keyword evidence="4 6" id="KW-1133">Transmembrane helix</keyword>
<feature type="transmembrane region" description="Helical" evidence="6">
    <location>
        <begin position="169"/>
        <end position="191"/>
    </location>
</feature>
<organism evidence="7">
    <name type="scientific">Ganoderma boninense</name>
    <dbReference type="NCBI Taxonomy" id="34458"/>
    <lineage>
        <taxon>Eukaryota</taxon>
        <taxon>Fungi</taxon>
        <taxon>Dikarya</taxon>
        <taxon>Basidiomycota</taxon>
        <taxon>Agaricomycotina</taxon>
        <taxon>Agaricomycetes</taxon>
        <taxon>Polyporales</taxon>
        <taxon>Polyporaceae</taxon>
        <taxon>Ganoderma</taxon>
    </lineage>
</organism>
<dbReference type="GO" id="GO:0022857">
    <property type="term" value="F:transmembrane transporter activity"/>
    <property type="evidence" value="ECO:0007669"/>
    <property type="project" value="InterPro"/>
</dbReference>
<feature type="transmembrane region" description="Helical" evidence="6">
    <location>
        <begin position="12"/>
        <end position="32"/>
    </location>
</feature>
<sequence length="201" mass="22418">MDGVGGRPGWSWIFILEGLLTVLCAIASFFILSDFPDTAKFLTDTERVWVVRRLQADMKFSAGGEPFKMKYVWQAFSDLNTWLAMGIYMGFDGPLFAFSLFTPTIINQLGYQATVANLLSVPVYAWACIMTVVVGFWGDRAKCRAWINLGLFGSGLVGYIILICSKTPSLSYFAVYLAASSIYPTIHMYLYHSQLSCMGVE</sequence>
<evidence type="ECO:0000256" key="4">
    <source>
        <dbReference type="ARBA" id="ARBA00022989"/>
    </source>
</evidence>
<protein>
    <recommendedName>
        <fullName evidence="8">Major facilitator superfamily (MFS) profile domain-containing protein</fullName>
    </recommendedName>
</protein>
<feature type="transmembrane region" description="Helical" evidence="6">
    <location>
        <begin position="145"/>
        <end position="163"/>
    </location>
</feature>
<dbReference type="Pfam" id="PF07690">
    <property type="entry name" value="MFS_1"/>
    <property type="match status" value="1"/>
</dbReference>
<evidence type="ECO:0000256" key="6">
    <source>
        <dbReference type="SAM" id="Phobius"/>
    </source>
</evidence>
<dbReference type="GO" id="GO:0016020">
    <property type="term" value="C:membrane"/>
    <property type="evidence" value="ECO:0007669"/>
    <property type="project" value="UniProtKB-SubCell"/>
</dbReference>
<keyword evidence="2" id="KW-0813">Transport</keyword>
<dbReference type="AlphaFoldDB" id="A0A5K1JRQ4"/>
<dbReference type="PANTHER" id="PTHR43791">
    <property type="entry name" value="PERMEASE-RELATED"/>
    <property type="match status" value="1"/>
</dbReference>
<dbReference type="PANTHER" id="PTHR43791:SF19">
    <property type="entry name" value="TRANSPORTER, PUTATIVE (AFU_ORTHOLOGUE AFUA_1G01812)-RELATED"/>
    <property type="match status" value="1"/>
</dbReference>
<feature type="transmembrane region" description="Helical" evidence="6">
    <location>
        <begin position="121"/>
        <end position="138"/>
    </location>
</feature>
<keyword evidence="5 6" id="KW-0472">Membrane</keyword>
<keyword evidence="3 6" id="KW-0812">Transmembrane</keyword>
<dbReference type="InterPro" id="IPR011701">
    <property type="entry name" value="MFS"/>
</dbReference>
<evidence type="ECO:0000256" key="5">
    <source>
        <dbReference type="ARBA" id="ARBA00023136"/>
    </source>
</evidence>
<evidence type="ECO:0008006" key="8">
    <source>
        <dbReference type="Google" id="ProtNLM"/>
    </source>
</evidence>
<accession>A0A5K1JRQ4</accession>
<dbReference type="EMBL" id="LR723956">
    <property type="protein sequence ID" value="VWO94410.1"/>
    <property type="molecule type" value="Genomic_DNA"/>
</dbReference>
<dbReference type="InterPro" id="IPR036259">
    <property type="entry name" value="MFS_trans_sf"/>
</dbReference>
<evidence type="ECO:0000256" key="1">
    <source>
        <dbReference type="ARBA" id="ARBA00004141"/>
    </source>
</evidence>
<feature type="transmembrane region" description="Helical" evidence="6">
    <location>
        <begin position="79"/>
        <end position="101"/>
    </location>
</feature>
<dbReference type="SUPFAM" id="SSF103473">
    <property type="entry name" value="MFS general substrate transporter"/>
    <property type="match status" value="1"/>
</dbReference>
<evidence type="ECO:0000256" key="2">
    <source>
        <dbReference type="ARBA" id="ARBA00022448"/>
    </source>
</evidence>